<dbReference type="Pfam" id="PF18929">
    <property type="entry name" value="DUF5678"/>
    <property type="match status" value="1"/>
</dbReference>
<feature type="domain" description="DUF5678" evidence="1">
    <location>
        <begin position="20"/>
        <end position="56"/>
    </location>
</feature>
<proteinExistence type="predicted"/>
<gene>
    <name evidence="2" type="ORF">ENQ76_08325</name>
</gene>
<evidence type="ECO:0000313" key="2">
    <source>
        <dbReference type="EMBL" id="HEN15456.1"/>
    </source>
</evidence>
<dbReference type="EMBL" id="DSOK01000244">
    <property type="protein sequence ID" value="HEN15456.1"/>
    <property type="molecule type" value="Genomic_DNA"/>
</dbReference>
<accession>A0A7C2PAD8</accession>
<protein>
    <recommendedName>
        <fullName evidence="1">DUF5678 domain-containing protein</fullName>
    </recommendedName>
</protein>
<comment type="caution">
    <text evidence="2">The sequence shown here is derived from an EMBL/GenBank/DDBJ whole genome shotgun (WGS) entry which is preliminary data.</text>
</comment>
<sequence>MAIKKLSELDPNRPQPAPLEYVGQWVAWNREMNRIVAHGDDVAEVQAQAREAGFPDAILEKVRRPSLYVGAL</sequence>
<dbReference type="AlphaFoldDB" id="A0A7C2PAD8"/>
<reference evidence="2" key="1">
    <citation type="journal article" date="2020" name="mSystems">
        <title>Genome- and Community-Level Interaction Insights into Carbon Utilization and Element Cycling Functions of Hydrothermarchaeota in Hydrothermal Sediment.</title>
        <authorList>
            <person name="Zhou Z."/>
            <person name="Liu Y."/>
            <person name="Xu W."/>
            <person name="Pan J."/>
            <person name="Luo Z.H."/>
            <person name="Li M."/>
        </authorList>
    </citation>
    <scope>NUCLEOTIDE SEQUENCE [LARGE SCALE GENOMIC DNA]</scope>
    <source>
        <strain evidence="2">SpSt-339</strain>
    </source>
</reference>
<organism evidence="2">
    <name type="scientific">Schlesneria paludicola</name>
    <dbReference type="NCBI Taxonomy" id="360056"/>
    <lineage>
        <taxon>Bacteria</taxon>
        <taxon>Pseudomonadati</taxon>
        <taxon>Planctomycetota</taxon>
        <taxon>Planctomycetia</taxon>
        <taxon>Planctomycetales</taxon>
        <taxon>Planctomycetaceae</taxon>
        <taxon>Schlesneria</taxon>
    </lineage>
</organism>
<name>A0A7C2PAD8_9PLAN</name>
<dbReference type="InterPro" id="IPR043734">
    <property type="entry name" value="DUF5678"/>
</dbReference>
<evidence type="ECO:0000259" key="1">
    <source>
        <dbReference type="Pfam" id="PF18929"/>
    </source>
</evidence>